<reference evidence="2 3" key="1">
    <citation type="submission" date="2022-08" db="EMBL/GenBank/DDBJ databases">
        <title>Whole genome sequencing-based tracing of a 2022 introduction and outbreak of Xanthomonas hortorum pv. pelargonii.</title>
        <authorList>
            <person name="Iruegas-Bocardo F."/>
            <person name="Weisberg A.K."/>
            <person name="Riutta E.R."/>
            <person name="Kilday K."/>
            <person name="Bonkowski J.C."/>
            <person name="Creswell T."/>
            <person name="Daughtrey M.L."/>
            <person name="Rane K."/>
            <person name="Grunwald N.J."/>
            <person name="Chang J.H."/>
            <person name="Putnam M.L."/>
        </authorList>
    </citation>
    <scope>NUCLEOTIDE SEQUENCE [LARGE SCALE GENOMIC DNA]</scope>
    <source>
        <strain evidence="2 3">22-325</strain>
    </source>
</reference>
<feature type="transmembrane region" description="Helical" evidence="1">
    <location>
        <begin position="64"/>
        <end position="81"/>
    </location>
</feature>
<keyword evidence="1" id="KW-0812">Transmembrane</keyword>
<dbReference type="EMBL" id="CP103840">
    <property type="protein sequence ID" value="WOB24654.1"/>
    <property type="molecule type" value="Genomic_DNA"/>
</dbReference>
<accession>A0ABZ0D351</accession>
<gene>
    <name evidence="2" type="ORF">NYR99_12635</name>
</gene>
<proteinExistence type="predicted"/>
<name>A0ABZ0D351_9XANT</name>
<keyword evidence="1" id="KW-0472">Membrane</keyword>
<dbReference type="RefSeq" id="WP_316686069.1">
    <property type="nucleotide sequence ID" value="NZ_CP103837.1"/>
</dbReference>
<keyword evidence="3" id="KW-1185">Reference proteome</keyword>
<protein>
    <submittedName>
        <fullName evidence="2">DUF1294 domain-containing protein</fullName>
    </submittedName>
</protein>
<evidence type="ECO:0000313" key="3">
    <source>
        <dbReference type="Proteomes" id="UP001304534"/>
    </source>
</evidence>
<dbReference type="Proteomes" id="UP001304534">
    <property type="component" value="Chromosome"/>
</dbReference>
<dbReference type="InterPro" id="IPR010718">
    <property type="entry name" value="DUF1294"/>
</dbReference>
<feature type="transmembrane region" description="Helical" evidence="1">
    <location>
        <begin position="26"/>
        <end position="43"/>
    </location>
</feature>
<evidence type="ECO:0000313" key="2">
    <source>
        <dbReference type="EMBL" id="WOB24654.1"/>
    </source>
</evidence>
<evidence type="ECO:0000256" key="1">
    <source>
        <dbReference type="SAM" id="Phobius"/>
    </source>
</evidence>
<keyword evidence="1" id="KW-1133">Transmembrane helix</keyword>
<dbReference type="GeneID" id="95584736"/>
<feature type="transmembrane region" description="Helical" evidence="1">
    <location>
        <begin position="93"/>
        <end position="110"/>
    </location>
</feature>
<sequence length="113" mass="12088">MVPRKTLTALFAVSMASIVAAGLLPVWVAVWYAAASSVALIAYRRDKTAATRGQRRTPEATLHGIAVLGGWPGALLAQSLFRHKSSKTSFQITFWATAIANSAVLAWAVYRSA</sequence>
<dbReference type="Pfam" id="PF06961">
    <property type="entry name" value="DUF1294"/>
    <property type="match status" value="1"/>
</dbReference>
<organism evidence="2 3">
    <name type="scientific">Xanthomonas dyei</name>
    <dbReference type="NCBI Taxonomy" id="743699"/>
    <lineage>
        <taxon>Bacteria</taxon>
        <taxon>Pseudomonadati</taxon>
        <taxon>Pseudomonadota</taxon>
        <taxon>Gammaproteobacteria</taxon>
        <taxon>Lysobacterales</taxon>
        <taxon>Lysobacteraceae</taxon>
        <taxon>Xanthomonas</taxon>
    </lineage>
</organism>